<evidence type="ECO:0000313" key="2">
    <source>
        <dbReference type="Proteomes" id="UP000054144"/>
    </source>
</evidence>
<dbReference type="EMBL" id="KN882117">
    <property type="protein sequence ID" value="KIY43134.1"/>
    <property type="molecule type" value="Genomic_DNA"/>
</dbReference>
<gene>
    <name evidence="1" type="ORF">FISHEDRAFT_78787</name>
</gene>
<name>A0A0D7A151_9AGAR</name>
<accession>A0A0D7A151</accession>
<dbReference type="Proteomes" id="UP000054144">
    <property type="component" value="Unassembled WGS sequence"/>
</dbReference>
<dbReference type="AlphaFoldDB" id="A0A0D7A151"/>
<keyword evidence="2" id="KW-1185">Reference proteome</keyword>
<evidence type="ECO:0000313" key="1">
    <source>
        <dbReference type="EMBL" id="KIY43134.1"/>
    </source>
</evidence>
<sequence length="186" mass="20930">MPLIAHGYVFGYQELQRLAQHLDADSPRACVNSVESDVESDGYSEESTNGGPRNFADVLCRAQFAYSDWVARTQRKRKTKAPRLVPITYSAKEEAEYVRRVDQEGPLTPWPQRYMLVTHVSRLLPTGRVSETACVESERAKKVLSGFLALVVLDAPEVLSAKDFNFTHVLRKRLMYGGDLSVPIVQ</sequence>
<organism evidence="1 2">
    <name type="scientific">Fistulina hepatica ATCC 64428</name>
    <dbReference type="NCBI Taxonomy" id="1128425"/>
    <lineage>
        <taxon>Eukaryota</taxon>
        <taxon>Fungi</taxon>
        <taxon>Dikarya</taxon>
        <taxon>Basidiomycota</taxon>
        <taxon>Agaricomycotina</taxon>
        <taxon>Agaricomycetes</taxon>
        <taxon>Agaricomycetidae</taxon>
        <taxon>Agaricales</taxon>
        <taxon>Fistulinaceae</taxon>
        <taxon>Fistulina</taxon>
    </lineage>
</organism>
<protein>
    <submittedName>
        <fullName evidence="1">Uncharacterized protein</fullName>
    </submittedName>
</protein>
<proteinExistence type="predicted"/>
<reference evidence="1 2" key="1">
    <citation type="journal article" date="2015" name="Fungal Genet. Biol.">
        <title>Evolution of novel wood decay mechanisms in Agaricales revealed by the genome sequences of Fistulina hepatica and Cylindrobasidium torrendii.</title>
        <authorList>
            <person name="Floudas D."/>
            <person name="Held B.W."/>
            <person name="Riley R."/>
            <person name="Nagy L.G."/>
            <person name="Koehler G."/>
            <person name="Ransdell A.S."/>
            <person name="Younus H."/>
            <person name="Chow J."/>
            <person name="Chiniquy J."/>
            <person name="Lipzen A."/>
            <person name="Tritt A."/>
            <person name="Sun H."/>
            <person name="Haridas S."/>
            <person name="LaButti K."/>
            <person name="Ohm R.A."/>
            <person name="Kues U."/>
            <person name="Blanchette R.A."/>
            <person name="Grigoriev I.V."/>
            <person name="Minto R.E."/>
            <person name="Hibbett D.S."/>
        </authorList>
    </citation>
    <scope>NUCLEOTIDE SEQUENCE [LARGE SCALE GENOMIC DNA]</scope>
    <source>
        <strain evidence="1 2">ATCC 64428</strain>
    </source>
</reference>